<evidence type="ECO:0000259" key="16">
    <source>
        <dbReference type="Pfam" id="PF02770"/>
    </source>
</evidence>
<dbReference type="AlphaFoldDB" id="B9BS02"/>
<evidence type="ECO:0000256" key="11">
    <source>
        <dbReference type="ARBA" id="ARBA00066461"/>
    </source>
</evidence>
<comment type="similarity">
    <text evidence="2">Belongs to the acyl-CoA dehydrogenase family.</text>
</comment>
<keyword evidence="4" id="KW-0378">Hydrolase</keyword>
<evidence type="ECO:0000256" key="10">
    <source>
        <dbReference type="ARBA" id="ARBA00066362"/>
    </source>
</evidence>
<dbReference type="InterPro" id="IPR046373">
    <property type="entry name" value="Acyl-CoA_Oxase/DH_mid-dom_sf"/>
</dbReference>
<dbReference type="GO" id="GO:0003995">
    <property type="term" value="F:acyl-CoA dehydrogenase activity"/>
    <property type="evidence" value="ECO:0007669"/>
    <property type="project" value="InterPro"/>
</dbReference>
<comment type="caution">
    <text evidence="18">The sequence shown here is derived from an EMBL/GenBank/DDBJ whole genome shotgun (WGS) entry which is preliminary data.</text>
</comment>
<evidence type="ECO:0000256" key="12">
    <source>
        <dbReference type="ARBA" id="ARBA00068311"/>
    </source>
</evidence>
<evidence type="ECO:0000256" key="7">
    <source>
        <dbReference type="ARBA" id="ARBA00052938"/>
    </source>
</evidence>
<dbReference type="InterPro" id="IPR036250">
    <property type="entry name" value="AcylCo_DH-like_C"/>
</dbReference>
<feature type="domain" description="Acyl-CoA oxidase/dehydrogenase middle" evidence="16">
    <location>
        <begin position="156"/>
        <end position="251"/>
    </location>
</feature>
<organism evidence="18 19">
    <name type="scientific">Burkholderia multivorans CGD2</name>
    <dbReference type="NCBI Taxonomy" id="513052"/>
    <lineage>
        <taxon>Bacteria</taxon>
        <taxon>Pseudomonadati</taxon>
        <taxon>Pseudomonadota</taxon>
        <taxon>Betaproteobacteria</taxon>
        <taxon>Burkholderiales</taxon>
        <taxon>Burkholderiaceae</taxon>
        <taxon>Burkholderia</taxon>
        <taxon>Burkholderia cepacia complex</taxon>
    </lineage>
</organism>
<dbReference type="Pfam" id="PF02770">
    <property type="entry name" value="Acyl-CoA_dh_M"/>
    <property type="match status" value="1"/>
</dbReference>
<accession>B9BS02</accession>
<dbReference type="GO" id="GO:0016787">
    <property type="term" value="F:hydrolase activity"/>
    <property type="evidence" value="ECO:0007669"/>
    <property type="project" value="UniProtKB-KW"/>
</dbReference>
<keyword evidence="6" id="KW-0560">Oxidoreductase</keyword>
<keyword evidence="5" id="KW-0274">FAD</keyword>
<dbReference type="Gene3D" id="1.10.540.10">
    <property type="entry name" value="Acyl-CoA dehydrogenase/oxidase, N-terminal domain"/>
    <property type="match status" value="1"/>
</dbReference>
<evidence type="ECO:0000256" key="14">
    <source>
        <dbReference type="ARBA" id="ARBA00075603"/>
    </source>
</evidence>
<evidence type="ECO:0000256" key="9">
    <source>
        <dbReference type="ARBA" id="ARBA00065214"/>
    </source>
</evidence>
<comment type="subunit">
    <text evidence="9">Homotrimer or homotetramer.</text>
</comment>
<dbReference type="GO" id="GO:0050660">
    <property type="term" value="F:flavin adenine dinucleotide binding"/>
    <property type="evidence" value="ECO:0007669"/>
    <property type="project" value="InterPro"/>
</dbReference>
<dbReference type="EC" id="3.13.1.4" evidence="11"/>
<evidence type="ECO:0000313" key="19">
    <source>
        <dbReference type="Proteomes" id="UP000004535"/>
    </source>
</evidence>
<dbReference type="InterPro" id="IPR037069">
    <property type="entry name" value="AcylCoA_DH/ox_N_sf"/>
</dbReference>
<dbReference type="InterPro" id="IPR006091">
    <property type="entry name" value="Acyl-CoA_Oxase/DH_mid-dom"/>
</dbReference>
<dbReference type="InterPro" id="IPR009100">
    <property type="entry name" value="AcylCoA_DH/oxidase_NM_dom_sf"/>
</dbReference>
<dbReference type="FunFam" id="1.10.540.10:FF:000002">
    <property type="entry name" value="Acyl-CoA dehydrogenase FadE19"/>
    <property type="match status" value="1"/>
</dbReference>
<evidence type="ECO:0000256" key="3">
    <source>
        <dbReference type="ARBA" id="ARBA00022630"/>
    </source>
</evidence>
<dbReference type="Proteomes" id="UP000004535">
    <property type="component" value="Unassembled WGS sequence"/>
</dbReference>
<comment type="catalytic activity">
    <reaction evidence="7">
        <text>3-sulfinopropanoyl-CoA + H2O = propanoyl-CoA + sulfite + H(+)</text>
        <dbReference type="Rhea" id="RHEA:41624"/>
        <dbReference type="ChEBI" id="CHEBI:15377"/>
        <dbReference type="ChEBI" id="CHEBI:15378"/>
        <dbReference type="ChEBI" id="CHEBI:17359"/>
        <dbReference type="ChEBI" id="CHEBI:57392"/>
        <dbReference type="ChEBI" id="CHEBI:78349"/>
        <dbReference type="EC" id="3.13.1.4"/>
    </reaction>
    <physiologicalReaction direction="left-to-right" evidence="7">
        <dbReference type="Rhea" id="RHEA:41625"/>
    </physiologicalReaction>
</comment>
<evidence type="ECO:0000256" key="5">
    <source>
        <dbReference type="ARBA" id="ARBA00022827"/>
    </source>
</evidence>
<comment type="function">
    <text evidence="8">Catalyzes the conversion 3-sulfinopropanoyl-CoA (3SP-CoA) to propanoyl-CoA by abstraction of sulfite. Does not show dehydrogenase activity.</text>
</comment>
<evidence type="ECO:0000259" key="15">
    <source>
        <dbReference type="Pfam" id="PF00441"/>
    </source>
</evidence>
<proteinExistence type="inferred from homology"/>
<reference evidence="18 19" key="1">
    <citation type="journal article" date="2012" name="J. Bacteriol.">
        <title>Draft Genome Sequence Determination for Cystic Fibrosis and Chronic Granulomatous Disease Burkholderia multivorans Isolates.</title>
        <authorList>
            <person name="Varga J.J."/>
            <person name="Losada L."/>
            <person name="Zelazny A.M."/>
            <person name="Brinkac L."/>
            <person name="Harkins D."/>
            <person name="Radune D."/>
            <person name="Hostetler J."/>
            <person name="Sampaio E.P."/>
            <person name="Ronning C.M."/>
            <person name="Nierman W.C."/>
            <person name="Greenberg D.E."/>
            <person name="Holland S.M."/>
            <person name="Goldberg J.B."/>
        </authorList>
    </citation>
    <scope>NUCLEOTIDE SEQUENCE [LARGE SCALE GENOMIC DNA]</scope>
    <source>
        <strain evidence="18 19">CGD2</strain>
    </source>
</reference>
<dbReference type="PROSITE" id="PS00073">
    <property type="entry name" value="ACYL_COA_DH_2"/>
    <property type="match status" value="1"/>
</dbReference>
<dbReference type="FunFam" id="2.40.110.10:FF:000001">
    <property type="entry name" value="Acyl-CoA dehydrogenase, mitochondrial"/>
    <property type="match status" value="1"/>
</dbReference>
<feature type="domain" description="Acyl-CoA dehydrogenase/oxidase N-terminal" evidence="17">
    <location>
        <begin position="40"/>
        <end position="151"/>
    </location>
</feature>
<dbReference type="PANTHER" id="PTHR43884:SF12">
    <property type="entry name" value="ISOVALERYL-COA DEHYDROGENASE, MITOCHONDRIAL-RELATED"/>
    <property type="match status" value="1"/>
</dbReference>
<comment type="cofactor">
    <cofactor evidence="1">
        <name>FAD</name>
        <dbReference type="ChEBI" id="CHEBI:57692"/>
    </cofactor>
</comment>
<dbReference type="PANTHER" id="PTHR43884">
    <property type="entry name" value="ACYL-COA DEHYDROGENASE"/>
    <property type="match status" value="1"/>
</dbReference>
<dbReference type="SUPFAM" id="SSF56645">
    <property type="entry name" value="Acyl-CoA dehydrogenase NM domain-like"/>
    <property type="match status" value="1"/>
</dbReference>
<dbReference type="SUPFAM" id="SSF47203">
    <property type="entry name" value="Acyl-CoA dehydrogenase C-terminal domain-like"/>
    <property type="match status" value="1"/>
</dbReference>
<evidence type="ECO:0000256" key="4">
    <source>
        <dbReference type="ARBA" id="ARBA00022801"/>
    </source>
</evidence>
<dbReference type="Gene3D" id="2.40.110.10">
    <property type="entry name" value="Butyryl-CoA Dehydrogenase, subunit A, domain 2"/>
    <property type="match status" value="1"/>
</dbReference>
<dbReference type="Gene3D" id="1.20.140.10">
    <property type="entry name" value="Butyryl-CoA Dehydrogenase, subunit A, domain 3"/>
    <property type="match status" value="1"/>
</dbReference>
<evidence type="ECO:0000313" key="18">
    <source>
        <dbReference type="EMBL" id="EEE06573.1"/>
    </source>
</evidence>
<dbReference type="EC" id="1.3.8.10" evidence="10"/>
<evidence type="ECO:0000256" key="1">
    <source>
        <dbReference type="ARBA" id="ARBA00001974"/>
    </source>
</evidence>
<dbReference type="InterPro" id="IPR006089">
    <property type="entry name" value="Acyl-CoA_DH_CS"/>
</dbReference>
<evidence type="ECO:0000256" key="6">
    <source>
        <dbReference type="ARBA" id="ARBA00023002"/>
    </source>
</evidence>
<sequence>MSGASIEQMRTLAYTDCIETERRPHHAAAGDSRTMDALYTEDQRMIRDAARAFATEVLAPNAAQWDRDAQLPDAVVAQLGELGLLGMIVPQELGGSYTDYVAYALAMEEIAAGDAACATMMSVHNSVGCGPILGFGTPEQKARWLGDMAAGRVIGAFCLTEPQAGSEAHNLRTRAELRDGKWVLNGAKQFVTNGQRAGVAIVFAMTDPDAGKRGISAFLVPTDTPGFIVGKPEKKMGIRASDTCPITLENCAIPEENLLGNRGEGLKIALSNLEGGRIGIAAQALGIARAAFDKARRYAGERVQFGKPLAEHQAIQQKLADMAVQINAARLLVHHAAKLRTAGLPCLSEASQAKLYASEMAERVCSDAIQIHGGYGYLVDYEVERHYRDARITQIYEGTSEVQRMVIARQL</sequence>
<dbReference type="Pfam" id="PF00441">
    <property type="entry name" value="Acyl-CoA_dh_1"/>
    <property type="match status" value="1"/>
</dbReference>
<protein>
    <recommendedName>
        <fullName evidence="12">3-sulfinopropanoyl-CoA desulfinase</fullName>
        <ecNumber evidence="10">1.3.8.10</ecNumber>
        <ecNumber evidence="11">3.13.1.4</ecNumber>
    </recommendedName>
    <alternativeName>
        <fullName evidence="14">3-sulfinopropionyl coenzyme A desulfinase</fullName>
    </alternativeName>
    <alternativeName>
        <fullName evidence="13">Cyclohex-1-ene-1-carbonyl-CoA dehydrogenase</fullName>
    </alternativeName>
</protein>
<evidence type="ECO:0000256" key="8">
    <source>
        <dbReference type="ARBA" id="ARBA00058152"/>
    </source>
</evidence>
<evidence type="ECO:0000256" key="2">
    <source>
        <dbReference type="ARBA" id="ARBA00009347"/>
    </source>
</evidence>
<dbReference type="FunFam" id="1.20.140.10:FF:000004">
    <property type="entry name" value="Acyl-CoA dehydrogenase FadE25"/>
    <property type="match status" value="1"/>
</dbReference>
<evidence type="ECO:0000259" key="17">
    <source>
        <dbReference type="Pfam" id="PF02771"/>
    </source>
</evidence>
<dbReference type="InterPro" id="IPR013786">
    <property type="entry name" value="AcylCoA_DH/ox_N"/>
</dbReference>
<dbReference type="PIRSF" id="PIRSF016578">
    <property type="entry name" value="HsaA"/>
    <property type="match status" value="1"/>
</dbReference>
<dbReference type="InterPro" id="IPR009075">
    <property type="entry name" value="AcylCo_DH/oxidase_C"/>
</dbReference>
<dbReference type="Pfam" id="PF02771">
    <property type="entry name" value="Acyl-CoA_dh_N"/>
    <property type="match status" value="1"/>
</dbReference>
<evidence type="ECO:0000256" key="13">
    <source>
        <dbReference type="ARBA" id="ARBA00072305"/>
    </source>
</evidence>
<dbReference type="EMBL" id="ACFC01000006">
    <property type="protein sequence ID" value="EEE06573.1"/>
    <property type="molecule type" value="Genomic_DNA"/>
</dbReference>
<feature type="domain" description="Acyl-CoA dehydrogenase/oxidase C-terminal" evidence="15">
    <location>
        <begin position="263"/>
        <end position="411"/>
    </location>
</feature>
<keyword evidence="3" id="KW-0285">Flavoprotein</keyword>
<gene>
    <name evidence="18" type="ORF">BURMUCGD2_4170</name>
</gene>
<name>B9BS02_9BURK</name>